<sequence>MRPHARSPLLQYLLRSLITSSYPTYCKNFRQIHVANFRERADLSRAPESSHERTATRISSADAAVDHSVLWCYLSTAVSSSGEQHFKNHFNQSLTGSEQPTSSSAFCSARYRDAVAAVSFSPLPTRRRRFYFAAGVLTAPDCPACTSRIASTSSTFSLLGSTAAAPPIVDADAVFATVPCPADPACEREGKQKKRNREGIDC</sequence>
<keyword evidence="2" id="KW-1185">Reference proteome</keyword>
<name>A0A0D9VW35_9ORYZ</name>
<reference evidence="2" key="2">
    <citation type="submission" date="2013-12" db="EMBL/GenBank/DDBJ databases">
        <authorList>
            <person name="Yu Y."/>
            <person name="Lee S."/>
            <person name="de Baynast K."/>
            <person name="Wissotski M."/>
            <person name="Liu L."/>
            <person name="Talag J."/>
            <person name="Goicoechea J."/>
            <person name="Angelova A."/>
            <person name="Jetty R."/>
            <person name="Kudrna D."/>
            <person name="Golser W."/>
            <person name="Rivera L."/>
            <person name="Zhang J."/>
            <person name="Wing R."/>
        </authorList>
    </citation>
    <scope>NUCLEOTIDE SEQUENCE</scope>
</reference>
<evidence type="ECO:0000313" key="2">
    <source>
        <dbReference type="Proteomes" id="UP000032180"/>
    </source>
</evidence>
<dbReference type="Proteomes" id="UP000032180">
    <property type="component" value="Chromosome 3"/>
</dbReference>
<evidence type="ECO:0000313" key="1">
    <source>
        <dbReference type="EnsemblPlants" id="LPERR03G20770.2"/>
    </source>
</evidence>
<dbReference type="Gramene" id="LPERR03G20770.2">
    <property type="protein sequence ID" value="LPERR03G20770.2"/>
    <property type="gene ID" value="LPERR03G20770"/>
</dbReference>
<protein>
    <submittedName>
        <fullName evidence="1">Uncharacterized protein</fullName>
    </submittedName>
</protein>
<dbReference type="EnsemblPlants" id="LPERR03G20770.2">
    <property type="protein sequence ID" value="LPERR03G20770.2"/>
    <property type="gene ID" value="LPERR03G20770"/>
</dbReference>
<accession>A0A0D9VW35</accession>
<organism evidence="1 2">
    <name type="scientific">Leersia perrieri</name>
    <dbReference type="NCBI Taxonomy" id="77586"/>
    <lineage>
        <taxon>Eukaryota</taxon>
        <taxon>Viridiplantae</taxon>
        <taxon>Streptophyta</taxon>
        <taxon>Embryophyta</taxon>
        <taxon>Tracheophyta</taxon>
        <taxon>Spermatophyta</taxon>
        <taxon>Magnoliopsida</taxon>
        <taxon>Liliopsida</taxon>
        <taxon>Poales</taxon>
        <taxon>Poaceae</taxon>
        <taxon>BOP clade</taxon>
        <taxon>Oryzoideae</taxon>
        <taxon>Oryzeae</taxon>
        <taxon>Oryzinae</taxon>
        <taxon>Leersia</taxon>
    </lineage>
</organism>
<dbReference type="AlphaFoldDB" id="A0A0D9VW35"/>
<proteinExistence type="predicted"/>
<reference evidence="1 2" key="1">
    <citation type="submission" date="2012-08" db="EMBL/GenBank/DDBJ databases">
        <title>Oryza genome evolution.</title>
        <authorList>
            <person name="Wing R.A."/>
        </authorList>
    </citation>
    <scope>NUCLEOTIDE SEQUENCE</scope>
</reference>
<dbReference type="HOGENOM" id="CLU_1356431_0_0_1"/>
<reference evidence="1" key="3">
    <citation type="submission" date="2015-04" db="UniProtKB">
        <authorList>
            <consortium name="EnsemblPlants"/>
        </authorList>
    </citation>
    <scope>IDENTIFICATION</scope>
</reference>